<proteinExistence type="predicted"/>
<dbReference type="PANTHER" id="PTHR22951:SF32">
    <property type="entry name" value="OS06G0175500 PROTEIN"/>
    <property type="match status" value="1"/>
</dbReference>
<dbReference type="Gene3D" id="1.20.58.150">
    <property type="entry name" value="ANTH domain"/>
    <property type="match status" value="1"/>
</dbReference>
<dbReference type="InterPro" id="IPR011417">
    <property type="entry name" value="ANTH_dom"/>
</dbReference>
<evidence type="ECO:0000259" key="2">
    <source>
        <dbReference type="Pfam" id="PF07651"/>
    </source>
</evidence>
<dbReference type="GO" id="GO:0005545">
    <property type="term" value="F:1-phosphatidylinositol binding"/>
    <property type="evidence" value="ECO:0007669"/>
    <property type="project" value="InterPro"/>
</dbReference>
<name>A0A0A9E722_ARUDO</name>
<feature type="compositionally biased region" description="Pro residues" evidence="1">
    <location>
        <begin position="87"/>
        <end position="103"/>
    </location>
</feature>
<dbReference type="GO" id="GO:0030136">
    <property type="term" value="C:clathrin-coated vesicle"/>
    <property type="evidence" value="ECO:0007669"/>
    <property type="project" value="InterPro"/>
</dbReference>
<dbReference type="InterPro" id="IPR014712">
    <property type="entry name" value="ANTH_dom_sf"/>
</dbReference>
<protein>
    <recommendedName>
        <fullName evidence="2">AP180 N-terminal homology (ANTH) domain-containing protein</fullName>
    </recommendedName>
</protein>
<evidence type="ECO:0000313" key="3">
    <source>
        <dbReference type="EMBL" id="JAD91777.1"/>
    </source>
</evidence>
<dbReference type="GO" id="GO:0005905">
    <property type="term" value="C:clathrin-coated pit"/>
    <property type="evidence" value="ECO:0007669"/>
    <property type="project" value="TreeGrafter"/>
</dbReference>
<dbReference type="SUPFAM" id="SSF89009">
    <property type="entry name" value="GAT-like domain"/>
    <property type="match status" value="1"/>
</dbReference>
<sequence>MADKGSANFLWQIRDGQNFQWQAERHSEFYEVCKTIYIGRGEKFLKIEQPPASFLQAMEEYVRDAPTMAKAVLAIEYKEPEEEERPASPPPASEPPPPASEPEPAQEPEPEPEPVKEEPLAAESTYSLGLNEPHPAVAAIDEKSALALAIVPIDDAPKAAPATFENGVNGWELALVTVTKFE</sequence>
<dbReference type="Pfam" id="PF07651">
    <property type="entry name" value="ANTH"/>
    <property type="match status" value="1"/>
</dbReference>
<dbReference type="GO" id="GO:0006900">
    <property type="term" value="P:vesicle budding from membrane"/>
    <property type="evidence" value="ECO:0007669"/>
    <property type="project" value="TreeGrafter"/>
</dbReference>
<dbReference type="InterPro" id="IPR045192">
    <property type="entry name" value="AP180-like"/>
</dbReference>
<dbReference type="GO" id="GO:0005546">
    <property type="term" value="F:phosphatidylinositol-4,5-bisphosphate binding"/>
    <property type="evidence" value="ECO:0007669"/>
    <property type="project" value="TreeGrafter"/>
</dbReference>
<dbReference type="GO" id="GO:0032050">
    <property type="term" value="F:clathrin heavy chain binding"/>
    <property type="evidence" value="ECO:0007669"/>
    <property type="project" value="TreeGrafter"/>
</dbReference>
<feature type="domain" description="AP180 N-terminal homology (ANTH)" evidence="2">
    <location>
        <begin position="17"/>
        <end position="64"/>
    </location>
</feature>
<accession>A0A0A9E722</accession>
<dbReference type="GO" id="GO:0048268">
    <property type="term" value="P:clathrin coat assembly"/>
    <property type="evidence" value="ECO:0007669"/>
    <property type="project" value="InterPro"/>
</dbReference>
<organism evidence="3">
    <name type="scientific">Arundo donax</name>
    <name type="common">Giant reed</name>
    <name type="synonym">Donax arundinaceus</name>
    <dbReference type="NCBI Taxonomy" id="35708"/>
    <lineage>
        <taxon>Eukaryota</taxon>
        <taxon>Viridiplantae</taxon>
        <taxon>Streptophyta</taxon>
        <taxon>Embryophyta</taxon>
        <taxon>Tracheophyta</taxon>
        <taxon>Spermatophyta</taxon>
        <taxon>Magnoliopsida</taxon>
        <taxon>Liliopsida</taxon>
        <taxon>Poales</taxon>
        <taxon>Poaceae</taxon>
        <taxon>PACMAD clade</taxon>
        <taxon>Arundinoideae</taxon>
        <taxon>Arundineae</taxon>
        <taxon>Arundo</taxon>
    </lineage>
</organism>
<dbReference type="PANTHER" id="PTHR22951">
    <property type="entry name" value="CLATHRIN ASSEMBLY PROTEIN"/>
    <property type="match status" value="1"/>
</dbReference>
<dbReference type="GO" id="GO:0072583">
    <property type="term" value="P:clathrin-dependent endocytosis"/>
    <property type="evidence" value="ECO:0007669"/>
    <property type="project" value="InterPro"/>
</dbReference>
<dbReference type="EMBL" id="GBRH01206118">
    <property type="protein sequence ID" value="JAD91777.1"/>
    <property type="molecule type" value="Transcribed_RNA"/>
</dbReference>
<dbReference type="GO" id="GO:0000149">
    <property type="term" value="F:SNARE binding"/>
    <property type="evidence" value="ECO:0007669"/>
    <property type="project" value="TreeGrafter"/>
</dbReference>
<evidence type="ECO:0000256" key="1">
    <source>
        <dbReference type="SAM" id="MobiDB-lite"/>
    </source>
</evidence>
<reference evidence="3" key="1">
    <citation type="submission" date="2014-09" db="EMBL/GenBank/DDBJ databases">
        <authorList>
            <person name="Magalhaes I.L.F."/>
            <person name="Oliveira U."/>
            <person name="Santos F.R."/>
            <person name="Vidigal T.H.D.A."/>
            <person name="Brescovit A.D."/>
            <person name="Santos A.J."/>
        </authorList>
    </citation>
    <scope>NUCLEOTIDE SEQUENCE</scope>
    <source>
        <tissue evidence="3">Shoot tissue taken approximately 20 cm above the soil surface</tissue>
    </source>
</reference>
<feature type="region of interest" description="Disordered" evidence="1">
    <location>
        <begin position="74"/>
        <end position="129"/>
    </location>
</feature>
<dbReference type="AlphaFoldDB" id="A0A0A9E722"/>
<reference evidence="3" key="2">
    <citation type="journal article" date="2015" name="Data Brief">
        <title>Shoot transcriptome of the giant reed, Arundo donax.</title>
        <authorList>
            <person name="Barrero R.A."/>
            <person name="Guerrero F.D."/>
            <person name="Moolhuijzen P."/>
            <person name="Goolsby J.A."/>
            <person name="Tidwell J."/>
            <person name="Bellgard S.E."/>
            <person name="Bellgard M.I."/>
        </authorList>
    </citation>
    <scope>NUCLEOTIDE SEQUENCE</scope>
    <source>
        <tissue evidence="3">Shoot tissue taken approximately 20 cm above the soil surface</tissue>
    </source>
</reference>